<dbReference type="RefSeq" id="WP_238075205.1">
    <property type="nucleotide sequence ID" value="NZ_JAKNJB010000053.1"/>
</dbReference>
<dbReference type="EMBL" id="JAKNJB010000053">
    <property type="protein sequence ID" value="MCG4528996.1"/>
    <property type="molecule type" value="Genomic_DNA"/>
</dbReference>
<dbReference type="PANTHER" id="PTHR30265:SF4">
    <property type="entry name" value="KOW MOTIF FAMILY PROTEIN, EXPRESSED"/>
    <property type="match status" value="1"/>
</dbReference>
<evidence type="ECO:0000259" key="4">
    <source>
        <dbReference type="SMART" id="SM00738"/>
    </source>
</evidence>
<dbReference type="InterPro" id="IPR043425">
    <property type="entry name" value="NusG-like"/>
</dbReference>
<evidence type="ECO:0000256" key="1">
    <source>
        <dbReference type="ARBA" id="ARBA00022814"/>
    </source>
</evidence>
<proteinExistence type="predicted"/>
<dbReference type="SMART" id="SM00738">
    <property type="entry name" value="NGN"/>
    <property type="match status" value="1"/>
</dbReference>
<dbReference type="SUPFAM" id="SSF82679">
    <property type="entry name" value="N-utilization substance G protein NusG, N-terminal domain"/>
    <property type="match status" value="1"/>
</dbReference>
<keyword evidence="2" id="KW-0805">Transcription regulation</keyword>
<dbReference type="InterPro" id="IPR006645">
    <property type="entry name" value="NGN-like_dom"/>
</dbReference>
<comment type="caution">
    <text evidence="5">The sequence shown here is derived from an EMBL/GenBank/DDBJ whole genome shotgun (WGS) entry which is preliminary data.</text>
</comment>
<dbReference type="Pfam" id="PF02357">
    <property type="entry name" value="NusG"/>
    <property type="match status" value="1"/>
</dbReference>
<dbReference type="CDD" id="cd08000">
    <property type="entry name" value="NGN"/>
    <property type="match status" value="1"/>
</dbReference>
<gene>
    <name evidence="5" type="ORF">L0P79_18325</name>
</gene>
<dbReference type="PANTHER" id="PTHR30265">
    <property type="entry name" value="RHO-INTERACTING TRANSCRIPTION TERMINATION FACTOR NUSG"/>
    <property type="match status" value="1"/>
</dbReference>
<keyword evidence="1" id="KW-0889">Transcription antitermination</keyword>
<name>A0ABS9MEU9_9FIRM</name>
<evidence type="ECO:0000256" key="2">
    <source>
        <dbReference type="ARBA" id="ARBA00023015"/>
    </source>
</evidence>
<keyword evidence="6" id="KW-1185">Reference proteome</keyword>
<evidence type="ECO:0000313" key="5">
    <source>
        <dbReference type="EMBL" id="MCG4528996.1"/>
    </source>
</evidence>
<sequence>MKAEPKWYVAQVLTGSEAETARRLTEAGMEAIAPVQVLHERRHGVWRLMRRTVFPGYVFVRVALIPRTYYHIQRQPQVVRLLGGAAPEAVPEEEMAAVLLFARSGRDFGVSCGERSNGETVITSGPLTALQERIVKVNPRGRRATVELTVLGEARRIEVGLVVGRGAPCAGTAPAE</sequence>
<dbReference type="InterPro" id="IPR036735">
    <property type="entry name" value="NGN_dom_sf"/>
</dbReference>
<accession>A0ABS9MEU9</accession>
<dbReference type="Gene3D" id="3.30.70.940">
    <property type="entry name" value="NusG, N-terminal domain"/>
    <property type="match status" value="1"/>
</dbReference>
<keyword evidence="3" id="KW-0804">Transcription</keyword>
<dbReference type="Proteomes" id="UP001200313">
    <property type="component" value="Unassembled WGS sequence"/>
</dbReference>
<reference evidence="5 6" key="1">
    <citation type="submission" date="2022-01" db="EMBL/GenBank/DDBJ databases">
        <title>Collection of gut derived symbiotic bacterial strains cultured from healthy donors.</title>
        <authorList>
            <person name="Lin H."/>
            <person name="Kohout C."/>
            <person name="Waligurski E."/>
            <person name="Pamer E.G."/>
        </authorList>
    </citation>
    <scope>NUCLEOTIDE SEQUENCE [LARGE SCALE GENOMIC DNA]</scope>
    <source>
        <strain evidence="5 6">DFI.3.7</strain>
    </source>
</reference>
<feature type="domain" description="NusG-like N-terminal" evidence="4">
    <location>
        <begin position="4"/>
        <end position="102"/>
    </location>
</feature>
<organism evidence="5 6">
    <name type="scientific">Intestinimonas massiliensis</name>
    <name type="common">ex Afouda et al. 2020</name>
    <dbReference type="NCBI Taxonomy" id="1673721"/>
    <lineage>
        <taxon>Bacteria</taxon>
        <taxon>Bacillati</taxon>
        <taxon>Bacillota</taxon>
        <taxon>Clostridia</taxon>
        <taxon>Eubacteriales</taxon>
        <taxon>Intestinimonas</taxon>
    </lineage>
</organism>
<protein>
    <recommendedName>
        <fullName evidence="4">NusG-like N-terminal domain-containing protein</fullName>
    </recommendedName>
</protein>
<evidence type="ECO:0000313" key="6">
    <source>
        <dbReference type="Proteomes" id="UP001200313"/>
    </source>
</evidence>
<evidence type="ECO:0000256" key="3">
    <source>
        <dbReference type="ARBA" id="ARBA00023163"/>
    </source>
</evidence>